<protein>
    <submittedName>
        <fullName evidence="1">Uncharacterized protein</fullName>
    </submittedName>
</protein>
<dbReference type="Proteomes" id="UP000198415">
    <property type="component" value="Unassembled WGS sequence"/>
</dbReference>
<accession>A0A239IYB7</accession>
<dbReference type="AlphaFoldDB" id="A0A239IYB7"/>
<reference evidence="1 2" key="1">
    <citation type="submission" date="2017-06" db="EMBL/GenBank/DDBJ databases">
        <authorList>
            <person name="Kim H.J."/>
            <person name="Triplett B.A."/>
        </authorList>
    </citation>
    <scope>NUCLEOTIDE SEQUENCE [LARGE SCALE GENOMIC DNA]</scope>
    <source>
        <strain evidence="1 2">DSM 43151</strain>
    </source>
</reference>
<name>A0A239IYB7_9ACTN</name>
<sequence>MILFYIAVYHNLGTRFLQYQPGHPLTKVISHWRHLPAKTSPEQIADWAYHVFNADLDQLQGLRGRTTNDGEIDFLLACTYQLLKLRSLSTGDVVTVFHPDAGATWLACEFAGWRRISEPATRTGHGLIPATIGQHLSRGQHA</sequence>
<evidence type="ECO:0000313" key="1">
    <source>
        <dbReference type="EMBL" id="SNS98003.1"/>
    </source>
</evidence>
<dbReference type="RefSeq" id="WP_089298727.1">
    <property type="nucleotide sequence ID" value="NZ_BOMU01000113.1"/>
</dbReference>
<dbReference type="EMBL" id="FZNR01000031">
    <property type="protein sequence ID" value="SNS98003.1"/>
    <property type="molecule type" value="Genomic_DNA"/>
</dbReference>
<gene>
    <name evidence="1" type="ORF">SAMN06264365_13148</name>
</gene>
<dbReference type="OrthoDB" id="3295593at2"/>
<keyword evidence="2" id="KW-1185">Reference proteome</keyword>
<organism evidence="1 2">
    <name type="scientific">Actinoplanes regularis</name>
    <dbReference type="NCBI Taxonomy" id="52697"/>
    <lineage>
        <taxon>Bacteria</taxon>
        <taxon>Bacillati</taxon>
        <taxon>Actinomycetota</taxon>
        <taxon>Actinomycetes</taxon>
        <taxon>Micromonosporales</taxon>
        <taxon>Micromonosporaceae</taxon>
        <taxon>Actinoplanes</taxon>
    </lineage>
</organism>
<evidence type="ECO:0000313" key="2">
    <source>
        <dbReference type="Proteomes" id="UP000198415"/>
    </source>
</evidence>
<proteinExistence type="predicted"/>